<sequence length="63" mass="7458">HQGRVYQLKHTNIENKQRINNILLNIPFRFIQFMLIMGSIYTNLEVDAVLRFAPHVDDCSSRQ</sequence>
<name>A0A0V1JZT7_TRIPS</name>
<keyword evidence="1" id="KW-0472">Membrane</keyword>
<gene>
    <name evidence="2" type="ORF">T4C_12844</name>
</gene>
<dbReference type="EMBL" id="JYDV01000026">
    <property type="protein sequence ID" value="KRZ40512.1"/>
    <property type="molecule type" value="Genomic_DNA"/>
</dbReference>
<keyword evidence="1" id="KW-1133">Transmembrane helix</keyword>
<organism evidence="2 3">
    <name type="scientific">Trichinella pseudospiralis</name>
    <name type="common">Parasitic roundworm</name>
    <dbReference type="NCBI Taxonomy" id="6337"/>
    <lineage>
        <taxon>Eukaryota</taxon>
        <taxon>Metazoa</taxon>
        <taxon>Ecdysozoa</taxon>
        <taxon>Nematoda</taxon>
        <taxon>Enoplea</taxon>
        <taxon>Dorylaimia</taxon>
        <taxon>Trichinellida</taxon>
        <taxon>Trichinellidae</taxon>
        <taxon>Trichinella</taxon>
    </lineage>
</organism>
<evidence type="ECO:0000256" key="1">
    <source>
        <dbReference type="SAM" id="Phobius"/>
    </source>
</evidence>
<protein>
    <submittedName>
        <fullName evidence="2">Uncharacterized protein</fullName>
    </submittedName>
</protein>
<feature type="transmembrane region" description="Helical" evidence="1">
    <location>
        <begin position="21"/>
        <end position="41"/>
    </location>
</feature>
<dbReference type="AlphaFoldDB" id="A0A0V1JZT7"/>
<comment type="caution">
    <text evidence="2">The sequence shown here is derived from an EMBL/GenBank/DDBJ whole genome shotgun (WGS) entry which is preliminary data.</text>
</comment>
<proteinExistence type="predicted"/>
<feature type="non-terminal residue" evidence="2">
    <location>
        <position position="63"/>
    </location>
</feature>
<evidence type="ECO:0000313" key="2">
    <source>
        <dbReference type="EMBL" id="KRZ40512.1"/>
    </source>
</evidence>
<reference evidence="2 3" key="1">
    <citation type="submission" date="2015-01" db="EMBL/GenBank/DDBJ databases">
        <title>Evolution of Trichinella species and genotypes.</title>
        <authorList>
            <person name="Korhonen P.K."/>
            <person name="Edoardo P."/>
            <person name="Giuseppe L.R."/>
            <person name="Gasser R.B."/>
        </authorList>
    </citation>
    <scope>NUCLEOTIDE SEQUENCE [LARGE SCALE GENOMIC DNA]</scope>
    <source>
        <strain evidence="2">ISS176</strain>
    </source>
</reference>
<evidence type="ECO:0000313" key="3">
    <source>
        <dbReference type="Proteomes" id="UP000054826"/>
    </source>
</evidence>
<accession>A0A0V1JZT7</accession>
<dbReference type="Proteomes" id="UP000054826">
    <property type="component" value="Unassembled WGS sequence"/>
</dbReference>
<feature type="non-terminal residue" evidence="2">
    <location>
        <position position="1"/>
    </location>
</feature>
<keyword evidence="1" id="KW-0812">Transmembrane</keyword>